<organism evidence="3 4">
    <name type="scientific">Candidatus Viridilinea halotolerans</name>
    <dbReference type="NCBI Taxonomy" id="2491704"/>
    <lineage>
        <taxon>Bacteria</taxon>
        <taxon>Bacillati</taxon>
        <taxon>Chloroflexota</taxon>
        <taxon>Chloroflexia</taxon>
        <taxon>Chloroflexales</taxon>
        <taxon>Chloroflexineae</taxon>
        <taxon>Oscillochloridaceae</taxon>
        <taxon>Candidatus Viridilinea</taxon>
    </lineage>
</organism>
<sequence length="227" mass="24328">MRLLILLSFLLLGGCGVATSPQGQPTTMVASGATATALPIPATALPIPAASLALLDQPLLEPQPGVAEVQPTLVPTPDAPAGRPVRLVIEMLGLDREVLAAGLDAQNMPLVPDHDVAWYSYSATPGQGENIVLWGHVMRFRSAPDIPAPFARLHELAPGAQIALYDAQGRRTGYRVTHQIQALPHQIEYMLPKGHERLTLITCIGEMVVDERGVNMSHRLITLAEPE</sequence>
<dbReference type="PROSITE" id="PS51257">
    <property type="entry name" value="PROKAR_LIPOPROTEIN"/>
    <property type="match status" value="1"/>
</dbReference>
<dbReference type="SUPFAM" id="SSF63817">
    <property type="entry name" value="Sortase"/>
    <property type="match status" value="1"/>
</dbReference>
<feature type="chain" id="PRO_5019026947" evidence="2">
    <location>
        <begin position="19"/>
        <end position="227"/>
    </location>
</feature>
<evidence type="ECO:0000313" key="4">
    <source>
        <dbReference type="Proteomes" id="UP000280307"/>
    </source>
</evidence>
<evidence type="ECO:0000256" key="2">
    <source>
        <dbReference type="SAM" id="SignalP"/>
    </source>
</evidence>
<dbReference type="EMBL" id="RSAS01000736">
    <property type="protein sequence ID" value="RRR68183.1"/>
    <property type="molecule type" value="Genomic_DNA"/>
</dbReference>
<evidence type="ECO:0000313" key="3">
    <source>
        <dbReference type="EMBL" id="RRR68183.1"/>
    </source>
</evidence>
<dbReference type="AlphaFoldDB" id="A0A426TTP7"/>
<reference evidence="3 4" key="1">
    <citation type="submission" date="2018-12" db="EMBL/GenBank/DDBJ databases">
        <title>Genome Sequence of Candidatus Viridilinea halotolerans isolated from saline sulfide-rich spring.</title>
        <authorList>
            <person name="Grouzdev D.S."/>
            <person name="Burganskaya E.I."/>
            <person name="Krutkina M.S."/>
            <person name="Sukhacheva M.V."/>
            <person name="Gorlenko V.M."/>
        </authorList>
    </citation>
    <scope>NUCLEOTIDE SEQUENCE [LARGE SCALE GENOMIC DNA]</scope>
    <source>
        <strain evidence="3">Chok-6</strain>
    </source>
</reference>
<accession>A0A426TTP7</accession>
<dbReference type="InterPro" id="IPR042001">
    <property type="entry name" value="Sortase_F"/>
</dbReference>
<keyword evidence="2" id="KW-0732">Signal</keyword>
<comment type="caution">
    <text evidence="3">The sequence shown here is derived from an EMBL/GenBank/DDBJ whole genome shotgun (WGS) entry which is preliminary data.</text>
</comment>
<dbReference type="Proteomes" id="UP000280307">
    <property type="component" value="Unassembled WGS sequence"/>
</dbReference>
<feature type="signal peptide" evidence="2">
    <location>
        <begin position="1"/>
        <end position="18"/>
    </location>
</feature>
<dbReference type="Pfam" id="PF04203">
    <property type="entry name" value="Sortase"/>
    <property type="match status" value="1"/>
</dbReference>
<dbReference type="InterPro" id="IPR005754">
    <property type="entry name" value="Sortase"/>
</dbReference>
<protein>
    <submittedName>
        <fullName evidence="3">Class F sortase</fullName>
    </submittedName>
</protein>
<evidence type="ECO:0000256" key="1">
    <source>
        <dbReference type="ARBA" id="ARBA00022801"/>
    </source>
</evidence>
<gene>
    <name evidence="3" type="ORF">EI684_17895</name>
</gene>
<dbReference type="InterPro" id="IPR023365">
    <property type="entry name" value="Sortase_dom-sf"/>
</dbReference>
<keyword evidence="1" id="KW-0378">Hydrolase</keyword>
<dbReference type="Gene3D" id="2.40.260.10">
    <property type="entry name" value="Sortase"/>
    <property type="match status" value="1"/>
</dbReference>
<dbReference type="CDD" id="cd05829">
    <property type="entry name" value="Sortase_F"/>
    <property type="match status" value="1"/>
</dbReference>
<name>A0A426TTP7_9CHLR</name>
<dbReference type="GO" id="GO:0016787">
    <property type="term" value="F:hydrolase activity"/>
    <property type="evidence" value="ECO:0007669"/>
    <property type="project" value="UniProtKB-KW"/>
</dbReference>
<proteinExistence type="predicted"/>